<feature type="transmembrane region" description="Helical" evidence="7">
    <location>
        <begin position="624"/>
        <end position="641"/>
    </location>
</feature>
<evidence type="ECO:0000256" key="1">
    <source>
        <dbReference type="ARBA" id="ARBA00004141"/>
    </source>
</evidence>
<dbReference type="AlphaFoldDB" id="A0A194VT35"/>
<evidence type="ECO:0000313" key="11">
    <source>
        <dbReference type="Proteomes" id="UP000078559"/>
    </source>
</evidence>
<dbReference type="PANTHER" id="PTHR31082">
    <property type="entry name" value="PHEROMONE-REGULATED MEMBRANE PROTEIN 10"/>
    <property type="match status" value="1"/>
</dbReference>
<feature type="region of interest" description="Disordered" evidence="6">
    <location>
        <begin position="1"/>
        <end position="154"/>
    </location>
</feature>
<proteinExistence type="inferred from homology"/>
<dbReference type="InterPro" id="IPR051361">
    <property type="entry name" value="ThrE/Ser_Exporter"/>
</dbReference>
<evidence type="ECO:0000256" key="6">
    <source>
        <dbReference type="SAM" id="MobiDB-lite"/>
    </source>
</evidence>
<feature type="transmembrane region" description="Helical" evidence="7">
    <location>
        <begin position="435"/>
        <end position="455"/>
    </location>
</feature>
<feature type="compositionally biased region" description="Basic and acidic residues" evidence="6">
    <location>
        <begin position="669"/>
        <end position="686"/>
    </location>
</feature>
<dbReference type="InterPro" id="IPR024528">
    <property type="entry name" value="ThrE_2"/>
</dbReference>
<name>A0A194VT35_CYTMA</name>
<keyword evidence="2 7" id="KW-0812">Transmembrane</keyword>
<dbReference type="Pfam" id="PF12821">
    <property type="entry name" value="ThrE_2"/>
    <property type="match status" value="1"/>
</dbReference>
<dbReference type="GO" id="GO:0022857">
    <property type="term" value="F:transmembrane transporter activity"/>
    <property type="evidence" value="ECO:0007669"/>
    <property type="project" value="InterPro"/>
</dbReference>
<feature type="transmembrane region" description="Helical" evidence="7">
    <location>
        <begin position="532"/>
        <end position="554"/>
    </location>
</feature>
<dbReference type="Proteomes" id="UP000078559">
    <property type="component" value="Chromosome 2"/>
</dbReference>
<accession>A0A194VT35</accession>
<evidence type="ECO:0000256" key="5">
    <source>
        <dbReference type="ARBA" id="ARBA00034125"/>
    </source>
</evidence>
<sequence length="802" mass="86770">MSRVGHTENTRFSPENPFHGHSDQEFDQTLSTASGETAEDSGSPGVMSGHDVSPQWTEPGSTGTGGGPSAAGQGSPSPHTTPGVHRRDFGTGSETGSESRDEAAPEGRARRESLRAATSFMERQVRRAQAAFTDDSSIEEPLSQASTSVPDRSASPILFDDADESALPGVGPHDGVLGVLFDMYRLHIHGSTGGRSGHSAATEYPTGDITEEAEEMIDKSSVPRVLKNGRKEALSSDEAHRTVNHFTTIIRRHISRQLYLLKLCRALMAYGAPTHRLEAYMVASALAVRVNAQFMYVPGCMMISFQDNATQTTKITMVKAAQGLDLGRMKDAHEIYLDVIHGTLNADEGIDHLEELMNRPMKFSTPVRVFMYFAVYQICLYHFRQTLILPLEDGIACASVSPYGFHGRFIDMPLAFVLGLLLGFLQLVLSPKDQLFANVFEITASILITFAARAFGSIRGGTLFCFSTLAQSGVALILPGVSNTSNDYSLIQTSWGIICVRGTPKNYTRFYIVLAASLELQTRHLIAGATRLSYAVFYTLMLGYGVTIGSALWGYMDKDATSSLICSNPLRNEWNPLFVTIFTIAVSIINQAKWKQMPIMLFIAVVGYVVNWRAGIYFKGESTVSNTLAAFTVGVLGNLYSRFGRYPSSTVEFCNKWMRPYITRQRGAGPRDVDRDLEQGTDRLGHEPTASSAQPLPQRIPLRAGYGLAAAAMLPAIFVQVPSGIAIGGSLLSGVTSADLITGEKPGKDAGTDLTTVSNVAFNVTISVVQVAISIAVGLSLSALITIPIDWKKAKKTGVSAL</sequence>
<evidence type="ECO:0000259" key="9">
    <source>
        <dbReference type="Pfam" id="PF12821"/>
    </source>
</evidence>
<comment type="subcellular location">
    <subcellularLocation>
        <location evidence="1">Membrane</location>
        <topology evidence="1">Multi-pass membrane protein</topology>
    </subcellularLocation>
</comment>
<feature type="domain" description="Threonine/serine exporter-like N-terminal" evidence="8">
    <location>
        <begin position="259"/>
        <end position="374"/>
    </location>
</feature>
<comment type="similarity">
    <text evidence="5">Belongs to the ThrE exporter (TC 2.A.79) family.</text>
</comment>
<organism evidence="10 11">
    <name type="scientific">Cytospora mali</name>
    <name type="common">Apple Valsa canker fungus</name>
    <name type="synonym">Valsa mali</name>
    <dbReference type="NCBI Taxonomy" id="578113"/>
    <lineage>
        <taxon>Eukaryota</taxon>
        <taxon>Fungi</taxon>
        <taxon>Dikarya</taxon>
        <taxon>Ascomycota</taxon>
        <taxon>Pezizomycotina</taxon>
        <taxon>Sordariomycetes</taxon>
        <taxon>Sordariomycetidae</taxon>
        <taxon>Diaporthales</taxon>
        <taxon>Cytosporaceae</taxon>
        <taxon>Cytospora</taxon>
    </lineage>
</organism>
<keyword evidence="11" id="KW-1185">Reference proteome</keyword>
<evidence type="ECO:0000256" key="4">
    <source>
        <dbReference type="ARBA" id="ARBA00023136"/>
    </source>
</evidence>
<dbReference type="EMBL" id="CM003099">
    <property type="protein sequence ID" value="KUI66970.1"/>
    <property type="molecule type" value="Genomic_DNA"/>
</dbReference>
<evidence type="ECO:0000313" key="10">
    <source>
        <dbReference type="EMBL" id="KUI66970.1"/>
    </source>
</evidence>
<feature type="transmembrane region" description="Helical" evidence="7">
    <location>
        <begin position="706"/>
        <end position="727"/>
    </location>
</feature>
<feature type="transmembrane region" description="Helical" evidence="7">
    <location>
        <begin position="461"/>
        <end position="481"/>
    </location>
</feature>
<feature type="domain" description="Threonine/serine exporter-like N-terminal" evidence="8">
    <location>
        <begin position="394"/>
        <end position="484"/>
    </location>
</feature>
<dbReference type="GO" id="GO:0016020">
    <property type="term" value="C:membrane"/>
    <property type="evidence" value="ECO:0007669"/>
    <property type="project" value="UniProtKB-SubCell"/>
</dbReference>
<evidence type="ECO:0000259" key="8">
    <source>
        <dbReference type="Pfam" id="PF06738"/>
    </source>
</evidence>
<feature type="transmembrane region" description="Helical" evidence="7">
    <location>
        <begin position="599"/>
        <end position="618"/>
    </location>
</feature>
<feature type="compositionally biased region" description="Basic and acidic residues" evidence="6">
    <location>
        <begin position="97"/>
        <end position="114"/>
    </location>
</feature>
<dbReference type="Pfam" id="PF06738">
    <property type="entry name" value="ThrE"/>
    <property type="match status" value="2"/>
</dbReference>
<feature type="region of interest" description="Disordered" evidence="6">
    <location>
        <begin position="666"/>
        <end position="694"/>
    </location>
</feature>
<evidence type="ECO:0000256" key="2">
    <source>
        <dbReference type="ARBA" id="ARBA00022692"/>
    </source>
</evidence>
<feature type="transmembrane region" description="Helical" evidence="7">
    <location>
        <begin position="574"/>
        <end position="592"/>
    </location>
</feature>
<dbReference type="OrthoDB" id="413008at2759"/>
<dbReference type="PANTHER" id="PTHR31082:SF4">
    <property type="entry name" value="PHEROMONE-REGULATED MEMBRANE PROTEIN 10"/>
    <property type="match status" value="1"/>
</dbReference>
<protein>
    <submittedName>
        <fullName evidence="10">Pheromone-regulated membrane protein 10</fullName>
    </submittedName>
</protein>
<gene>
    <name evidence="10" type="ORF">VM1G_02005</name>
</gene>
<keyword evidence="3 7" id="KW-1133">Transmembrane helix</keyword>
<feature type="transmembrane region" description="Helical" evidence="7">
    <location>
        <begin position="760"/>
        <end position="787"/>
    </location>
</feature>
<evidence type="ECO:0000256" key="7">
    <source>
        <dbReference type="SAM" id="Phobius"/>
    </source>
</evidence>
<feature type="domain" description="Threonine/Serine exporter ThrE" evidence="9">
    <location>
        <begin position="577"/>
        <end position="651"/>
    </location>
</feature>
<dbReference type="InterPro" id="IPR010619">
    <property type="entry name" value="ThrE-like_N"/>
</dbReference>
<evidence type="ECO:0000256" key="3">
    <source>
        <dbReference type="ARBA" id="ARBA00022989"/>
    </source>
</evidence>
<reference evidence="10" key="1">
    <citation type="submission" date="2014-12" db="EMBL/GenBank/DDBJ databases">
        <title>Genome Sequence of Valsa Canker Pathogens Uncovers a Specific Adaption of Colonization on Woody Bark.</title>
        <authorList>
            <person name="Yin Z."/>
            <person name="Liu H."/>
            <person name="Gao X."/>
            <person name="Li Z."/>
            <person name="Song N."/>
            <person name="Ke X."/>
            <person name="Dai Q."/>
            <person name="Wu Y."/>
            <person name="Sun Y."/>
            <person name="Xu J.-R."/>
            <person name="Kang Z.K."/>
            <person name="Wang L."/>
            <person name="Huang L."/>
        </authorList>
    </citation>
    <scope>NUCLEOTIDE SEQUENCE [LARGE SCALE GENOMIC DNA]</scope>
    <source>
        <strain evidence="10">03-8</strain>
    </source>
</reference>
<feature type="transmembrane region" description="Helical" evidence="7">
    <location>
        <begin position="409"/>
        <end position="428"/>
    </location>
</feature>
<keyword evidence="4 7" id="KW-0472">Membrane</keyword>